<dbReference type="Proteomes" id="UP000799440">
    <property type="component" value="Unassembled WGS sequence"/>
</dbReference>
<sequence>MDSTQYSAIEPYQRQAEHTTRLKSPTSRPHTDSTNEEPIHNTDSYVGVLPITKRIALHLSAGAGASIAVLLAAVAFLTFLWHCDSTNSIWHRIVLVNWVTRSVTLTALALRASASLLAGIATSMLASLVIEGTGIRLDDIPELSMMRLSNTGPHSLLWAYVKQTILSYHLMLALLLTITTLAAQLSSTLLLSDVATKHILGPAFTATYAYSFNANGTNNNNDMWRRTYWDQMVTEYPAFGEYVVEPQPEDGINDTGSSLRAFISVPDQSTRESLYAYQGLAYVFDARAACVQPDLLSFQIDRSFTNLTYYPADYVSGKVVARHSPVDSKMHHTPLSLAAYFLTARTFIGTPALAIALEASEQVTGISRGRSNPYAGLPPRKIRVSLCYTAIWDLDGPGPNENEEYYNISLNRASPAAEPPRARARANGFDTSSIRRQLGASKSYSMQERGIFTLSNQEIQAEVGRRRGAFQQREVGYSPRLDTPVTWDVQFNQWIMKTGSSSPATLWFCSHCERLPVRGDNYGGLYRDAASAFYSKVFLDVLNETDSPALALQVHFTSTLRDVFYTWLPLYDTMADSTAVIFVGRLAPVSRRGFWTVMGVICAHLSICSAVTVAFFTKTNFSMLGNAWVSSRR</sequence>
<feature type="transmembrane region" description="Helical" evidence="2">
    <location>
        <begin position="55"/>
        <end position="81"/>
    </location>
</feature>
<evidence type="ECO:0000313" key="3">
    <source>
        <dbReference type="EMBL" id="KAF2742341.1"/>
    </source>
</evidence>
<proteinExistence type="predicted"/>
<evidence type="ECO:0000256" key="2">
    <source>
        <dbReference type="SAM" id="Phobius"/>
    </source>
</evidence>
<feature type="region of interest" description="Disordered" evidence="1">
    <location>
        <begin position="14"/>
        <end position="41"/>
    </location>
</feature>
<keyword evidence="2" id="KW-0812">Transmembrane</keyword>
<feature type="transmembrane region" description="Helical" evidence="2">
    <location>
        <begin position="116"/>
        <end position="137"/>
    </location>
</feature>
<feature type="compositionally biased region" description="Basic and acidic residues" evidence="1">
    <location>
        <begin position="29"/>
        <end position="40"/>
    </location>
</feature>
<feature type="transmembrane region" description="Helical" evidence="2">
    <location>
        <begin position="594"/>
        <end position="616"/>
    </location>
</feature>
<keyword evidence="2" id="KW-1133">Transmembrane helix</keyword>
<evidence type="ECO:0000313" key="4">
    <source>
        <dbReference type="Proteomes" id="UP000799440"/>
    </source>
</evidence>
<reference evidence="3" key="1">
    <citation type="journal article" date="2020" name="Stud. Mycol.">
        <title>101 Dothideomycetes genomes: a test case for predicting lifestyles and emergence of pathogens.</title>
        <authorList>
            <person name="Haridas S."/>
            <person name="Albert R."/>
            <person name="Binder M."/>
            <person name="Bloem J."/>
            <person name="Labutti K."/>
            <person name="Salamov A."/>
            <person name="Andreopoulos B."/>
            <person name="Baker S."/>
            <person name="Barry K."/>
            <person name="Bills G."/>
            <person name="Bluhm B."/>
            <person name="Cannon C."/>
            <person name="Castanera R."/>
            <person name="Culley D."/>
            <person name="Daum C."/>
            <person name="Ezra D."/>
            <person name="Gonzalez J."/>
            <person name="Henrissat B."/>
            <person name="Kuo A."/>
            <person name="Liang C."/>
            <person name="Lipzen A."/>
            <person name="Lutzoni F."/>
            <person name="Magnuson J."/>
            <person name="Mondo S."/>
            <person name="Nolan M."/>
            <person name="Ohm R."/>
            <person name="Pangilinan J."/>
            <person name="Park H.-J."/>
            <person name="Ramirez L."/>
            <person name="Alfaro M."/>
            <person name="Sun H."/>
            <person name="Tritt A."/>
            <person name="Yoshinaga Y."/>
            <person name="Zwiers L.-H."/>
            <person name="Turgeon B."/>
            <person name="Goodwin S."/>
            <person name="Spatafora J."/>
            <person name="Crous P."/>
            <person name="Grigoriev I."/>
        </authorList>
    </citation>
    <scope>NUCLEOTIDE SEQUENCE</scope>
    <source>
        <strain evidence="3">CBS 119925</strain>
    </source>
</reference>
<dbReference type="AlphaFoldDB" id="A0A6A6UZ22"/>
<name>A0A6A6UZ22_9PLEO</name>
<keyword evidence="4" id="KW-1185">Reference proteome</keyword>
<feature type="transmembrane region" description="Helical" evidence="2">
    <location>
        <begin position="165"/>
        <end position="185"/>
    </location>
</feature>
<accession>A0A6A6UZ22</accession>
<evidence type="ECO:0000256" key="1">
    <source>
        <dbReference type="SAM" id="MobiDB-lite"/>
    </source>
</evidence>
<organism evidence="3 4">
    <name type="scientific">Sporormia fimetaria CBS 119925</name>
    <dbReference type="NCBI Taxonomy" id="1340428"/>
    <lineage>
        <taxon>Eukaryota</taxon>
        <taxon>Fungi</taxon>
        <taxon>Dikarya</taxon>
        <taxon>Ascomycota</taxon>
        <taxon>Pezizomycotina</taxon>
        <taxon>Dothideomycetes</taxon>
        <taxon>Pleosporomycetidae</taxon>
        <taxon>Pleosporales</taxon>
        <taxon>Sporormiaceae</taxon>
        <taxon>Sporormia</taxon>
    </lineage>
</organism>
<keyword evidence="2" id="KW-0472">Membrane</keyword>
<gene>
    <name evidence="3" type="ORF">M011DRAFT_529899</name>
</gene>
<dbReference type="OrthoDB" id="5428040at2759"/>
<protein>
    <submittedName>
        <fullName evidence="3">Uncharacterized protein</fullName>
    </submittedName>
</protein>
<dbReference type="EMBL" id="MU006610">
    <property type="protein sequence ID" value="KAF2742341.1"/>
    <property type="molecule type" value="Genomic_DNA"/>
</dbReference>